<evidence type="ECO:0008006" key="9">
    <source>
        <dbReference type="Google" id="ProtNLM"/>
    </source>
</evidence>
<evidence type="ECO:0000313" key="7">
    <source>
        <dbReference type="EMBL" id="KAI5063887.1"/>
    </source>
</evidence>
<dbReference type="OrthoDB" id="21573at2759"/>
<dbReference type="PANTHER" id="PTHR10938:SF4">
    <property type="entry name" value="TRANSLATION INITIATION FACTOR IF3-1, MITOCHONDRIAL"/>
    <property type="match status" value="1"/>
</dbReference>
<dbReference type="SUPFAM" id="SSF54364">
    <property type="entry name" value="Translation initiation factor IF3, N-terminal domain"/>
    <property type="match status" value="1"/>
</dbReference>
<dbReference type="SUPFAM" id="SSF55200">
    <property type="entry name" value="Translation initiation factor IF3, C-terminal domain"/>
    <property type="match status" value="1"/>
</dbReference>
<proteinExistence type="inferred from homology"/>
<dbReference type="Gene3D" id="3.10.20.80">
    <property type="entry name" value="Translation initiation factor 3 (IF-3), N-terminal domain"/>
    <property type="match status" value="1"/>
</dbReference>
<evidence type="ECO:0000259" key="6">
    <source>
        <dbReference type="Pfam" id="PF05198"/>
    </source>
</evidence>
<feature type="domain" description="Translation initiation factor 3 N-terminal" evidence="6">
    <location>
        <begin position="224"/>
        <end position="292"/>
    </location>
</feature>
<dbReference type="InterPro" id="IPR019814">
    <property type="entry name" value="Translation_initiation_fac_3_N"/>
</dbReference>
<evidence type="ECO:0000256" key="4">
    <source>
        <dbReference type="SAM" id="MobiDB-lite"/>
    </source>
</evidence>
<dbReference type="GO" id="GO:0003743">
    <property type="term" value="F:translation initiation factor activity"/>
    <property type="evidence" value="ECO:0007669"/>
    <property type="project" value="UniProtKB-KW"/>
</dbReference>
<dbReference type="AlphaFoldDB" id="A0A9D4U9R0"/>
<keyword evidence="3" id="KW-0648">Protein biosynthesis</keyword>
<keyword evidence="2" id="KW-0396">Initiation factor</keyword>
<feature type="domain" description="Translation initiation factor 3 C-terminal" evidence="5">
    <location>
        <begin position="304"/>
        <end position="387"/>
    </location>
</feature>
<dbReference type="PANTHER" id="PTHR10938">
    <property type="entry name" value="TRANSLATION INITIATION FACTOR IF-3"/>
    <property type="match status" value="1"/>
</dbReference>
<protein>
    <recommendedName>
        <fullName evidence="9">Translation initiation factor IF-3</fullName>
    </recommendedName>
</protein>
<keyword evidence="8" id="KW-1185">Reference proteome</keyword>
<evidence type="ECO:0000313" key="8">
    <source>
        <dbReference type="Proteomes" id="UP000886520"/>
    </source>
</evidence>
<dbReference type="InterPro" id="IPR019815">
    <property type="entry name" value="Translation_initiation_fac_3_C"/>
</dbReference>
<dbReference type="GO" id="GO:0005737">
    <property type="term" value="C:cytoplasm"/>
    <property type="evidence" value="ECO:0007669"/>
    <property type="project" value="UniProtKB-ARBA"/>
</dbReference>
<dbReference type="NCBIfam" id="TIGR00168">
    <property type="entry name" value="infC"/>
    <property type="match status" value="1"/>
</dbReference>
<dbReference type="GO" id="GO:0032790">
    <property type="term" value="P:ribosome disassembly"/>
    <property type="evidence" value="ECO:0007669"/>
    <property type="project" value="TreeGrafter"/>
</dbReference>
<dbReference type="Pfam" id="PF05198">
    <property type="entry name" value="IF3_N"/>
    <property type="match status" value="1"/>
</dbReference>
<feature type="region of interest" description="Disordered" evidence="4">
    <location>
        <begin position="120"/>
        <end position="174"/>
    </location>
</feature>
<feature type="compositionally biased region" description="Acidic residues" evidence="4">
    <location>
        <begin position="141"/>
        <end position="154"/>
    </location>
</feature>
<comment type="caution">
    <text evidence="7">The sequence shown here is derived from an EMBL/GenBank/DDBJ whole genome shotgun (WGS) entry which is preliminary data.</text>
</comment>
<dbReference type="Gene3D" id="3.30.110.10">
    <property type="entry name" value="Translation initiation factor 3 (IF-3), C-terminal domain"/>
    <property type="match status" value="1"/>
</dbReference>
<comment type="similarity">
    <text evidence="1">Belongs to the IF-3 family.</text>
</comment>
<dbReference type="Proteomes" id="UP000886520">
    <property type="component" value="Chromosome 20"/>
</dbReference>
<dbReference type="Pfam" id="PF00707">
    <property type="entry name" value="IF3_C"/>
    <property type="match status" value="1"/>
</dbReference>
<dbReference type="InterPro" id="IPR036787">
    <property type="entry name" value="T_IF-3_N_sf"/>
</dbReference>
<organism evidence="7 8">
    <name type="scientific">Adiantum capillus-veneris</name>
    <name type="common">Maidenhair fern</name>
    <dbReference type="NCBI Taxonomy" id="13818"/>
    <lineage>
        <taxon>Eukaryota</taxon>
        <taxon>Viridiplantae</taxon>
        <taxon>Streptophyta</taxon>
        <taxon>Embryophyta</taxon>
        <taxon>Tracheophyta</taxon>
        <taxon>Polypodiopsida</taxon>
        <taxon>Polypodiidae</taxon>
        <taxon>Polypodiales</taxon>
        <taxon>Pteridineae</taxon>
        <taxon>Pteridaceae</taxon>
        <taxon>Vittarioideae</taxon>
        <taxon>Adiantum</taxon>
    </lineage>
</organism>
<accession>A0A9D4U9R0</accession>
<dbReference type="GO" id="GO:0043022">
    <property type="term" value="F:ribosome binding"/>
    <property type="evidence" value="ECO:0007669"/>
    <property type="project" value="TreeGrafter"/>
</dbReference>
<sequence>MVFVCGDAKTEVLPAGRHPVLETMLLRLGMVKTSSTRQQIHEVTATVTVTLTARANILTSHLKKLTPTDSSLHNEGPKPDEVVLSAGEPRISGFISYLRYVSASQRSLLWRSPGIRTTFTRGYGSTNKKKSSQSRNLKASDEDEDEDDNTDEDRLEGGADYEVLDEQRISDDDDYEVLDEQHIEEDDELLDDDEEGQEYQVPAKKKFEIQQPKPKVVDEGPMLNDKITARTLRLVDEDGKGHRIVSRGEALFLAKKKEMDLVLVDGKPDPPVCKIFDFHRERYKREQALKEKKKSKGAAAKLNEVKELRYSAKTEPKDLKMKVQKAKQFLERGYKVKFVANYKGFIEEEADRREEGKMIDKVISMLDDMTVIEQGPRYESRLVWVMFKHMKFGKVKRKKPPKPAQEVDANMEGALVGNG</sequence>
<name>A0A9D4U9R0_ADICA</name>
<evidence type="ECO:0000259" key="5">
    <source>
        <dbReference type="Pfam" id="PF00707"/>
    </source>
</evidence>
<evidence type="ECO:0000256" key="2">
    <source>
        <dbReference type="ARBA" id="ARBA00022540"/>
    </source>
</evidence>
<dbReference type="InterPro" id="IPR001288">
    <property type="entry name" value="Translation_initiation_fac_3"/>
</dbReference>
<reference evidence="7" key="1">
    <citation type="submission" date="2021-01" db="EMBL/GenBank/DDBJ databases">
        <title>Adiantum capillus-veneris genome.</title>
        <authorList>
            <person name="Fang Y."/>
            <person name="Liao Q."/>
        </authorList>
    </citation>
    <scope>NUCLEOTIDE SEQUENCE</scope>
    <source>
        <strain evidence="7">H3</strain>
        <tissue evidence="7">Leaf</tissue>
    </source>
</reference>
<dbReference type="EMBL" id="JABFUD020000020">
    <property type="protein sequence ID" value="KAI5063887.1"/>
    <property type="molecule type" value="Genomic_DNA"/>
</dbReference>
<evidence type="ECO:0000256" key="3">
    <source>
        <dbReference type="ARBA" id="ARBA00022917"/>
    </source>
</evidence>
<evidence type="ECO:0000256" key="1">
    <source>
        <dbReference type="ARBA" id="ARBA00005439"/>
    </source>
</evidence>
<gene>
    <name evidence="7" type="ORF">GOP47_0020557</name>
</gene>
<dbReference type="InterPro" id="IPR036788">
    <property type="entry name" value="T_IF-3_C_sf"/>
</dbReference>
<feature type="region of interest" description="Disordered" evidence="4">
    <location>
        <begin position="395"/>
        <end position="419"/>
    </location>
</feature>